<dbReference type="PANTHER" id="PTHR10971">
    <property type="entry name" value="MRNA EXPORT FACTOR AND BUB3"/>
    <property type="match status" value="1"/>
</dbReference>
<dbReference type="FunFam" id="2.130.10.10:FF:000190">
    <property type="entry name" value="Nuclear pore complex subunit"/>
    <property type="match status" value="1"/>
</dbReference>
<evidence type="ECO:0000313" key="4">
    <source>
        <dbReference type="EMBL" id="CAD8234457.1"/>
    </source>
</evidence>
<feature type="repeat" description="WD" evidence="3">
    <location>
        <begin position="110"/>
        <end position="151"/>
    </location>
</feature>
<protein>
    <recommendedName>
        <fullName evidence="5">Rae1-like protein</fullName>
    </recommendedName>
</protein>
<evidence type="ECO:0000256" key="1">
    <source>
        <dbReference type="ARBA" id="ARBA00022574"/>
    </source>
</evidence>
<evidence type="ECO:0000256" key="3">
    <source>
        <dbReference type="PROSITE-ProRule" id="PRU00221"/>
    </source>
</evidence>
<evidence type="ECO:0008006" key="5">
    <source>
        <dbReference type="Google" id="ProtNLM"/>
    </source>
</evidence>
<feature type="repeat" description="WD" evidence="3">
    <location>
        <begin position="242"/>
        <end position="283"/>
    </location>
</feature>
<dbReference type="Gene3D" id="2.130.10.10">
    <property type="entry name" value="YVTN repeat-like/Quinoprotein amine dehydrogenase"/>
    <property type="match status" value="1"/>
</dbReference>
<dbReference type="SUPFAM" id="SSF50978">
    <property type="entry name" value="WD40 repeat-like"/>
    <property type="match status" value="1"/>
</dbReference>
<evidence type="ECO:0000256" key="2">
    <source>
        <dbReference type="ARBA" id="ARBA00022737"/>
    </source>
</evidence>
<dbReference type="SMART" id="SM00320">
    <property type="entry name" value="WD40"/>
    <property type="match status" value="4"/>
</dbReference>
<proteinExistence type="predicted"/>
<keyword evidence="1 3" id="KW-0853">WD repeat</keyword>
<feature type="repeat" description="WD" evidence="3">
    <location>
        <begin position="69"/>
        <end position="110"/>
    </location>
</feature>
<organism evidence="4">
    <name type="scientific">Micromonas pusilla</name>
    <name type="common">Picoplanktonic green alga</name>
    <name type="synonym">Chromulina pusilla</name>
    <dbReference type="NCBI Taxonomy" id="38833"/>
    <lineage>
        <taxon>Eukaryota</taxon>
        <taxon>Viridiplantae</taxon>
        <taxon>Chlorophyta</taxon>
        <taxon>Mamiellophyceae</taxon>
        <taxon>Mamiellales</taxon>
        <taxon>Mamiellaceae</taxon>
        <taxon>Micromonas</taxon>
    </lineage>
</organism>
<dbReference type="PROSITE" id="PS50294">
    <property type="entry name" value="WD_REPEATS_REGION"/>
    <property type="match status" value="1"/>
</dbReference>
<dbReference type="PRINTS" id="PR00320">
    <property type="entry name" value="GPROTEINBRPT"/>
</dbReference>
<dbReference type="PROSITE" id="PS50082">
    <property type="entry name" value="WD_REPEATS_2"/>
    <property type="match status" value="3"/>
</dbReference>
<dbReference type="OMA" id="EAMDQSI"/>
<dbReference type="InterPro" id="IPR001680">
    <property type="entry name" value="WD40_rpt"/>
</dbReference>
<gene>
    <name evidence="4" type="ORF">MPUS1402_LOCUS4248</name>
</gene>
<dbReference type="Pfam" id="PF00400">
    <property type="entry name" value="WD40"/>
    <property type="match status" value="4"/>
</dbReference>
<accession>A0A7R9TG45</accession>
<name>A0A7R9TG45_MICPS</name>
<dbReference type="InterPro" id="IPR015943">
    <property type="entry name" value="WD40/YVTN_repeat-like_dom_sf"/>
</dbReference>
<sequence>MAFSGGFGVTAAQGATNPNNDFQVANPPNDGISSLSWSPTANFLVSTSWDCEVYCYDVQANGQAVPKASIKHDKPALCSAWMHDGSAVFSGGCDNMVKKWDLATNTPTQIAAHDLPIRHLAWIPEVGLLVTGSWDKTLKYWDARQPTPTLQVQLPERCYALSCTHPLLVVGCAERHLQIFNLSNPQTPYRSIQSPLKYQTRCVATFPDKSGYLIGSIEGRVAVNHVEDSLASKNFTFKCHREQADIYAVNSISFHPRHGTFVTTGSDGVFNFWDKDSKQRLKQMQKCNAPIPCGAFNRDGSIFAYAVSYDWSKGGQDPMASAQGGNNIFLHATEETEVKPRPPANRVGGRR</sequence>
<keyword evidence="2" id="KW-0677">Repeat</keyword>
<dbReference type="InterPro" id="IPR036322">
    <property type="entry name" value="WD40_repeat_dom_sf"/>
</dbReference>
<dbReference type="EMBL" id="HBDY01005580">
    <property type="protein sequence ID" value="CAD8234457.1"/>
    <property type="molecule type" value="Transcribed_RNA"/>
</dbReference>
<reference evidence="4" key="1">
    <citation type="submission" date="2021-01" db="EMBL/GenBank/DDBJ databases">
        <authorList>
            <person name="Corre E."/>
            <person name="Pelletier E."/>
            <person name="Niang G."/>
            <person name="Scheremetjew M."/>
            <person name="Finn R."/>
            <person name="Kale V."/>
            <person name="Holt S."/>
            <person name="Cochrane G."/>
            <person name="Meng A."/>
            <person name="Brown T."/>
            <person name="Cohen L."/>
        </authorList>
    </citation>
    <scope>NUCLEOTIDE SEQUENCE</scope>
    <source>
        <strain evidence="4">RCC1614</strain>
    </source>
</reference>
<dbReference type="AlphaFoldDB" id="A0A7R9TG45"/>
<dbReference type="InterPro" id="IPR020472">
    <property type="entry name" value="WD40_PAC1"/>
</dbReference>